<dbReference type="GO" id="GO:0042720">
    <property type="term" value="C:mitochondrial inner membrane peptidase complex"/>
    <property type="evidence" value="ECO:0007669"/>
    <property type="project" value="InterPro"/>
</dbReference>
<proteinExistence type="predicted"/>
<dbReference type="OrthoDB" id="3983163at2759"/>
<protein>
    <submittedName>
        <fullName evidence="1">Uncharacterized protein</fullName>
    </submittedName>
</protein>
<evidence type="ECO:0000313" key="1">
    <source>
        <dbReference type="EMBL" id="KAF9071857.1"/>
    </source>
</evidence>
<organism evidence="1 2">
    <name type="scientific">Rhodocollybia butyracea</name>
    <dbReference type="NCBI Taxonomy" id="206335"/>
    <lineage>
        <taxon>Eukaryota</taxon>
        <taxon>Fungi</taxon>
        <taxon>Dikarya</taxon>
        <taxon>Basidiomycota</taxon>
        <taxon>Agaricomycotina</taxon>
        <taxon>Agaricomycetes</taxon>
        <taxon>Agaricomycetidae</taxon>
        <taxon>Agaricales</taxon>
        <taxon>Marasmiineae</taxon>
        <taxon>Omphalotaceae</taxon>
        <taxon>Rhodocollybia</taxon>
    </lineage>
</organism>
<dbReference type="InterPro" id="IPR024645">
    <property type="entry name" value="Mitochondr_Som1"/>
</dbReference>
<dbReference type="Proteomes" id="UP000772434">
    <property type="component" value="Unassembled WGS sequence"/>
</dbReference>
<feature type="non-terminal residue" evidence="1">
    <location>
        <position position="1"/>
    </location>
</feature>
<feature type="non-terminal residue" evidence="1">
    <location>
        <position position="58"/>
    </location>
</feature>
<sequence>CSIQEIVQYSCELEKVGAEGSVIRCFPLSRLFKMCPGLPAVEVTTVLNIDENGAVENP</sequence>
<accession>A0A9P5PZC4</accession>
<name>A0A9P5PZC4_9AGAR</name>
<keyword evidence="2" id="KW-1185">Reference proteome</keyword>
<dbReference type="EMBL" id="JADNRY010000029">
    <property type="protein sequence ID" value="KAF9071857.1"/>
    <property type="molecule type" value="Genomic_DNA"/>
</dbReference>
<evidence type="ECO:0000313" key="2">
    <source>
        <dbReference type="Proteomes" id="UP000772434"/>
    </source>
</evidence>
<comment type="caution">
    <text evidence="1">The sequence shown here is derived from an EMBL/GenBank/DDBJ whole genome shotgun (WGS) entry which is preliminary data.</text>
</comment>
<reference evidence="1" key="1">
    <citation type="submission" date="2020-11" db="EMBL/GenBank/DDBJ databases">
        <authorList>
            <consortium name="DOE Joint Genome Institute"/>
            <person name="Ahrendt S."/>
            <person name="Riley R."/>
            <person name="Andreopoulos W."/>
            <person name="Labutti K."/>
            <person name="Pangilinan J."/>
            <person name="Ruiz-Duenas F.J."/>
            <person name="Barrasa J.M."/>
            <person name="Sanchez-Garcia M."/>
            <person name="Camarero S."/>
            <person name="Miyauchi S."/>
            <person name="Serrano A."/>
            <person name="Linde D."/>
            <person name="Babiker R."/>
            <person name="Drula E."/>
            <person name="Ayuso-Fernandez I."/>
            <person name="Pacheco R."/>
            <person name="Padilla G."/>
            <person name="Ferreira P."/>
            <person name="Barriuso J."/>
            <person name="Kellner H."/>
            <person name="Castanera R."/>
            <person name="Alfaro M."/>
            <person name="Ramirez L."/>
            <person name="Pisabarro A.G."/>
            <person name="Kuo A."/>
            <person name="Tritt A."/>
            <person name="Lipzen A."/>
            <person name="He G."/>
            <person name="Yan M."/>
            <person name="Ng V."/>
            <person name="Cullen D."/>
            <person name="Martin F."/>
            <person name="Rosso M.-N."/>
            <person name="Henrissat B."/>
            <person name="Hibbett D."/>
            <person name="Martinez A.T."/>
            <person name="Grigoriev I.V."/>
        </authorList>
    </citation>
    <scope>NUCLEOTIDE SEQUENCE</scope>
    <source>
        <strain evidence="1">AH 40177</strain>
    </source>
</reference>
<dbReference type="AlphaFoldDB" id="A0A9P5PZC4"/>
<dbReference type="Pfam" id="PF11093">
    <property type="entry name" value="Mitochondr_Som1"/>
    <property type="match status" value="1"/>
</dbReference>
<gene>
    <name evidence="1" type="ORF">BDP27DRAFT_1186196</name>
</gene>